<dbReference type="HAMAP" id="MF_00801">
    <property type="entry name" value="Endonuclease_5"/>
    <property type="match status" value="1"/>
</dbReference>
<dbReference type="Proteomes" id="UP000297890">
    <property type="component" value="Unassembled WGS sequence"/>
</dbReference>
<proteinExistence type="inferred from homology"/>
<comment type="function">
    <text evidence="6">DNA repair enzyme involved in the repair of deaminated bases. Selectively cleaves double-stranded DNA at the second phosphodiester bond 3' to a deoxyinosine leaving behind the intact lesion on the nicked DNA.</text>
</comment>
<evidence type="ECO:0000256" key="2">
    <source>
        <dbReference type="ARBA" id="ARBA00022490"/>
    </source>
</evidence>
<dbReference type="GO" id="GO:0016891">
    <property type="term" value="F:RNA endonuclease activity producing 5'-phosphomonoesters, hydrolytic mechanism"/>
    <property type="evidence" value="ECO:0007669"/>
    <property type="project" value="TreeGrafter"/>
</dbReference>
<dbReference type="EC" id="3.1.21.7" evidence="6"/>
<keyword evidence="6" id="KW-0227">DNA damage</keyword>
<dbReference type="PANTHER" id="PTHR28511:SF1">
    <property type="entry name" value="ENDONUCLEASE V"/>
    <property type="match status" value="1"/>
</dbReference>
<comment type="catalytic activity">
    <reaction evidence="6">
        <text>Endonucleolytic cleavage at apurinic or apyrimidinic sites to products with a 5'-phosphate.</text>
        <dbReference type="EC" id="3.1.21.7"/>
    </reaction>
</comment>
<keyword evidence="5 6" id="KW-0378">Hydrolase</keyword>
<dbReference type="EMBL" id="SRIO01000007">
    <property type="protein sequence ID" value="TFZ82705.1"/>
    <property type="molecule type" value="Genomic_DNA"/>
</dbReference>
<gene>
    <name evidence="6" type="primary">nfi</name>
    <name evidence="7" type="ORF">E4680_07015</name>
</gene>
<dbReference type="OrthoDB" id="9790916at2"/>
<evidence type="ECO:0000313" key="8">
    <source>
        <dbReference type="Proteomes" id="UP000297890"/>
    </source>
</evidence>
<dbReference type="GO" id="GO:0003727">
    <property type="term" value="F:single-stranded RNA binding"/>
    <property type="evidence" value="ECO:0007669"/>
    <property type="project" value="TreeGrafter"/>
</dbReference>
<evidence type="ECO:0000256" key="6">
    <source>
        <dbReference type="HAMAP-Rule" id="MF_00801"/>
    </source>
</evidence>
<sequence length="255" mass="27121">MSSLPRVPLPWPDELTPAAARALQKQWRGRVQRHGRVDGIRWIAGVDVAFPAQGSRSRGAAVLFRYPDLVPVAGSLAELPTRFPYVPGLLSFRELPALLAALSGLPQVPDMILVDGQGIAHPRRLGVASHLGVLLDRPTIGVAKSVLCGRYAEPDRASGSQSPLVHDGEVIGTVLRTRQNVRPVIVSCGHRVGLTEAVALVQSCSRGYRLPEPTRLADKLAGANPGPWPLGEGVPIRCESTVDVAGAAQAPVPIR</sequence>
<dbReference type="InterPro" id="IPR007581">
    <property type="entry name" value="Endonuclease-V"/>
</dbReference>
<dbReference type="GO" id="GO:0006281">
    <property type="term" value="P:DNA repair"/>
    <property type="evidence" value="ECO:0007669"/>
    <property type="project" value="UniProtKB-UniRule"/>
</dbReference>
<name>A0A4Z0F8R1_9GAMM</name>
<organism evidence="7 8">
    <name type="scientific">Candidatus Macondimonas diazotrophica</name>
    <dbReference type="NCBI Taxonomy" id="2305248"/>
    <lineage>
        <taxon>Bacteria</taxon>
        <taxon>Pseudomonadati</taxon>
        <taxon>Pseudomonadota</taxon>
        <taxon>Gammaproteobacteria</taxon>
        <taxon>Chromatiales</taxon>
        <taxon>Ectothiorhodospiraceae</taxon>
        <taxon>Candidatus Macondimonas</taxon>
    </lineage>
</organism>
<evidence type="ECO:0000256" key="1">
    <source>
        <dbReference type="ARBA" id="ARBA00004496"/>
    </source>
</evidence>
<dbReference type="CDD" id="cd06559">
    <property type="entry name" value="Endonuclease_V"/>
    <property type="match status" value="1"/>
</dbReference>
<dbReference type="Gene3D" id="3.30.2170.10">
    <property type="entry name" value="archaeoglobus fulgidus dsm 4304 superfamily"/>
    <property type="match status" value="1"/>
</dbReference>
<keyword evidence="6" id="KW-0479">Metal-binding</keyword>
<keyword evidence="6" id="KW-0460">Magnesium</keyword>
<keyword evidence="6" id="KW-0234">DNA repair</keyword>
<keyword evidence="3 6" id="KW-0540">Nuclease</keyword>
<dbReference type="Pfam" id="PF04493">
    <property type="entry name" value="Endonuclease_5"/>
    <property type="match status" value="1"/>
</dbReference>
<comment type="caution">
    <text evidence="7">The sequence shown here is derived from an EMBL/GenBank/DDBJ whole genome shotgun (WGS) entry which is preliminary data.</text>
</comment>
<comment type="similarity">
    <text evidence="6">Belongs to the endonuclease V family.</text>
</comment>
<evidence type="ECO:0000256" key="5">
    <source>
        <dbReference type="ARBA" id="ARBA00022801"/>
    </source>
</evidence>
<keyword evidence="4 6" id="KW-0255">Endonuclease</keyword>
<dbReference type="GO" id="GO:0000287">
    <property type="term" value="F:magnesium ion binding"/>
    <property type="evidence" value="ECO:0007669"/>
    <property type="project" value="UniProtKB-UniRule"/>
</dbReference>
<feature type="binding site" evidence="6">
    <location>
        <position position="47"/>
    </location>
    <ligand>
        <name>Mg(2+)</name>
        <dbReference type="ChEBI" id="CHEBI:18420"/>
    </ligand>
</feature>
<dbReference type="RefSeq" id="WP_135281692.1">
    <property type="nucleotide sequence ID" value="NZ_SRIO01000007.1"/>
</dbReference>
<dbReference type="PANTHER" id="PTHR28511">
    <property type="entry name" value="ENDONUCLEASE V"/>
    <property type="match status" value="1"/>
</dbReference>
<dbReference type="AlphaFoldDB" id="A0A4Z0F8R1"/>
<evidence type="ECO:0000313" key="7">
    <source>
        <dbReference type="EMBL" id="TFZ82705.1"/>
    </source>
</evidence>
<accession>A0A4Z0F8R1</accession>
<comment type="cofactor">
    <cofactor evidence="6">
        <name>Mg(2+)</name>
        <dbReference type="ChEBI" id="CHEBI:18420"/>
    </cofactor>
</comment>
<feature type="binding site" evidence="6">
    <location>
        <position position="115"/>
    </location>
    <ligand>
        <name>Mg(2+)</name>
        <dbReference type="ChEBI" id="CHEBI:18420"/>
    </ligand>
</feature>
<protein>
    <recommendedName>
        <fullName evidence="6">Endonuclease V</fullName>
        <ecNumber evidence="6">3.1.21.7</ecNumber>
    </recommendedName>
    <alternativeName>
        <fullName evidence="6">Deoxyinosine 3'endonuclease</fullName>
    </alternativeName>
    <alternativeName>
        <fullName evidence="6">Deoxyribonuclease V</fullName>
        <shortName evidence="6">DNase V</shortName>
    </alternativeName>
</protein>
<keyword evidence="8" id="KW-1185">Reference proteome</keyword>
<dbReference type="NCBIfam" id="NF008629">
    <property type="entry name" value="PRK11617.1"/>
    <property type="match status" value="1"/>
</dbReference>
<feature type="site" description="Interaction with target DNA" evidence="6">
    <location>
        <position position="85"/>
    </location>
</feature>
<reference evidence="7 8" key="1">
    <citation type="journal article" date="2019" name="ISME J.">
        <title>Candidatus Macondimonas diazotrophica, a novel gammaproteobacterial genus dominating crude-oil-contaminated coastal sediments.</title>
        <authorList>
            <person name="Karthikeyan S."/>
            <person name="Konstantinidis K."/>
        </authorList>
    </citation>
    <scope>NUCLEOTIDE SEQUENCE [LARGE SCALE GENOMIC DNA]</scope>
    <source>
        <strain evidence="7 8">KTK01</strain>
    </source>
</reference>
<dbReference type="GO" id="GO:0043737">
    <property type="term" value="F:deoxyribonuclease V activity"/>
    <property type="evidence" value="ECO:0007669"/>
    <property type="project" value="UniProtKB-UniRule"/>
</dbReference>
<evidence type="ECO:0000256" key="3">
    <source>
        <dbReference type="ARBA" id="ARBA00022722"/>
    </source>
</evidence>
<dbReference type="GO" id="GO:0005737">
    <property type="term" value="C:cytoplasm"/>
    <property type="evidence" value="ECO:0007669"/>
    <property type="project" value="UniProtKB-SubCell"/>
</dbReference>
<comment type="subcellular location">
    <subcellularLocation>
        <location evidence="1 6">Cytoplasm</location>
    </subcellularLocation>
</comment>
<evidence type="ECO:0000256" key="4">
    <source>
        <dbReference type="ARBA" id="ARBA00022759"/>
    </source>
</evidence>
<keyword evidence="2 6" id="KW-0963">Cytoplasm</keyword>